<organism evidence="2">
    <name type="scientific">uncultured Eubacteriales bacterium</name>
    <dbReference type="NCBI Taxonomy" id="172733"/>
    <lineage>
        <taxon>Bacteria</taxon>
        <taxon>Bacillati</taxon>
        <taxon>Bacillota</taxon>
        <taxon>Clostridia</taxon>
        <taxon>Eubacteriales</taxon>
        <taxon>environmental samples</taxon>
    </lineage>
</organism>
<evidence type="ECO:0000259" key="1">
    <source>
        <dbReference type="Pfam" id="PF02589"/>
    </source>
</evidence>
<feature type="domain" description="LUD" evidence="1">
    <location>
        <begin position="42"/>
        <end position="216"/>
    </location>
</feature>
<protein>
    <recommendedName>
        <fullName evidence="1">LUD domain-containing protein</fullName>
    </recommendedName>
</protein>
<dbReference type="EMBL" id="FLUN01000001">
    <property type="protein sequence ID" value="SBW11162.1"/>
    <property type="molecule type" value="Genomic_DNA"/>
</dbReference>
<dbReference type="AlphaFoldDB" id="A0A212KHN8"/>
<name>A0A212KHN8_9FIRM</name>
<evidence type="ECO:0000313" key="2">
    <source>
        <dbReference type="EMBL" id="SBW11162.1"/>
    </source>
</evidence>
<dbReference type="PANTHER" id="PTHR36179">
    <property type="entry name" value="LUD_DOM DOMAIN-CONTAINING PROTEIN"/>
    <property type="match status" value="1"/>
</dbReference>
<dbReference type="InterPro" id="IPR003741">
    <property type="entry name" value="LUD_dom"/>
</dbReference>
<dbReference type="InterPro" id="IPR024185">
    <property type="entry name" value="FTHF_cligase-like_sf"/>
</dbReference>
<dbReference type="Gene3D" id="3.40.50.10420">
    <property type="entry name" value="NagB/RpiA/CoA transferase-like"/>
    <property type="match status" value="1"/>
</dbReference>
<proteinExistence type="predicted"/>
<dbReference type="Pfam" id="PF02589">
    <property type="entry name" value="LUD_dom"/>
    <property type="match status" value="1"/>
</dbReference>
<accession>A0A212KHN8</accession>
<reference evidence="2" key="1">
    <citation type="submission" date="2016-04" db="EMBL/GenBank/DDBJ databases">
        <authorList>
            <person name="Evans L.H."/>
            <person name="Alamgir A."/>
            <person name="Owens N."/>
            <person name="Weber N.D."/>
            <person name="Virtaneva K."/>
            <person name="Barbian K."/>
            <person name="Babar A."/>
            <person name="Rosenke K."/>
        </authorList>
    </citation>
    <scope>NUCLEOTIDE SEQUENCE</scope>
    <source>
        <strain evidence="2">86</strain>
    </source>
</reference>
<dbReference type="PANTHER" id="PTHR36179:SF2">
    <property type="entry name" value="LUD DOMAIN-CONTAINING PROTEIN"/>
    <property type="match status" value="1"/>
</dbReference>
<sequence>MNLTEVFSAAPPGAGLVPAAPPTNPVGYPKTNRKEALSMPEIEKLCKNLEKRGFHTSHFATAAEAAAYLNSKLDGRTIGIGGSLTAQELGLGESLPAHNTVHWHWLGGDRAAAADTEVYISSVNGVAETGELINIDNTGNRVGSTLYGHKELYLVVGMNKVAPDYDAALWRARNVAAPKNAQRLGRKTPCAAKGDRCYDCASPERICRALVVLWEKPGDVEHAEVVLVDETLGM</sequence>
<gene>
    <name evidence="2" type="ORF">KL86CLO1_13174</name>
</gene>